<evidence type="ECO:0000259" key="1">
    <source>
        <dbReference type="Pfam" id="PF00551"/>
    </source>
</evidence>
<keyword evidence="3" id="KW-0808">Transferase</keyword>
<dbReference type="PANTHER" id="PTHR11138">
    <property type="entry name" value="METHIONYL-TRNA FORMYLTRANSFERASE"/>
    <property type="match status" value="1"/>
</dbReference>
<proteinExistence type="predicted"/>
<dbReference type="Pfam" id="PF00551">
    <property type="entry name" value="Formyl_trans_N"/>
    <property type="match status" value="1"/>
</dbReference>
<dbReference type="InterPro" id="IPR011034">
    <property type="entry name" value="Formyl_transferase-like_C_sf"/>
</dbReference>
<dbReference type="GO" id="GO:0004479">
    <property type="term" value="F:methionyl-tRNA formyltransferase activity"/>
    <property type="evidence" value="ECO:0007669"/>
    <property type="project" value="UniProtKB-EC"/>
</dbReference>
<dbReference type="GO" id="GO:0005829">
    <property type="term" value="C:cytosol"/>
    <property type="evidence" value="ECO:0007669"/>
    <property type="project" value="TreeGrafter"/>
</dbReference>
<dbReference type="InterPro" id="IPR036477">
    <property type="entry name" value="Formyl_transf_N_sf"/>
</dbReference>
<evidence type="ECO:0000259" key="2">
    <source>
        <dbReference type="Pfam" id="PF02911"/>
    </source>
</evidence>
<organism evidence="3">
    <name type="scientific">bioreactor metagenome</name>
    <dbReference type="NCBI Taxonomy" id="1076179"/>
    <lineage>
        <taxon>unclassified sequences</taxon>
        <taxon>metagenomes</taxon>
        <taxon>ecological metagenomes</taxon>
    </lineage>
</organism>
<dbReference type="CDD" id="cd08651">
    <property type="entry name" value="FMT_core_like_4"/>
    <property type="match status" value="1"/>
</dbReference>
<dbReference type="Pfam" id="PF02911">
    <property type="entry name" value="Formyl_trans_C"/>
    <property type="match status" value="1"/>
</dbReference>
<dbReference type="AlphaFoldDB" id="A0A644TPL2"/>
<dbReference type="Gene3D" id="3.40.50.12230">
    <property type="match status" value="1"/>
</dbReference>
<dbReference type="SUPFAM" id="SSF50486">
    <property type="entry name" value="FMT C-terminal domain-like"/>
    <property type="match status" value="1"/>
</dbReference>
<accession>A0A644TPL2</accession>
<dbReference type="InterPro" id="IPR002376">
    <property type="entry name" value="Formyl_transf_N"/>
</dbReference>
<dbReference type="PANTHER" id="PTHR11138:SF5">
    <property type="entry name" value="METHIONYL-TRNA FORMYLTRANSFERASE, MITOCHONDRIAL"/>
    <property type="match status" value="1"/>
</dbReference>
<protein>
    <submittedName>
        <fullName evidence="3">Methionyl-tRNA formyltransferase</fullName>
        <ecNumber evidence="3">2.1.2.9</ecNumber>
    </submittedName>
</protein>
<reference evidence="3" key="1">
    <citation type="submission" date="2019-08" db="EMBL/GenBank/DDBJ databases">
        <authorList>
            <person name="Kucharzyk K."/>
            <person name="Murdoch R.W."/>
            <person name="Higgins S."/>
            <person name="Loffler F."/>
        </authorList>
    </citation>
    <scope>NUCLEOTIDE SEQUENCE</scope>
</reference>
<sequence>MKIIFIGCVKSSYEFLRCLLNNSTVEVVGIITKEKSIFNADFCSLKEIAENNNISCFIEEKHSEIEMVQWSRNLSADVIYCFGWSQLLKEEMLNLSRLGIIGYHPAELPKNRGRHPIIWALTLGLERTASTFFFMNEGADSGDIISQEVVKIDSADDAASLYEKLIRVAIIQIQDFTAKLVDNTYTRIKQDHSRATYWRKRTKRDGVIDWRMPARGIYNLIRALTYPYVGAHFEYKNQEIKVWKAQVVSEKAQFEDLEPGRIIIVDSKTIDVQCGMGVVRLLNYDWNGKFVKGECLL</sequence>
<dbReference type="EC" id="2.1.2.9" evidence="3"/>
<evidence type="ECO:0000313" key="3">
    <source>
        <dbReference type="EMBL" id="MPL68890.1"/>
    </source>
</evidence>
<name>A0A644TPL2_9ZZZZ</name>
<gene>
    <name evidence="3" type="primary">fmt_8</name>
    <name evidence="3" type="ORF">SDC9_14623</name>
</gene>
<dbReference type="CDD" id="cd08702">
    <property type="entry name" value="Arna_FMT_C"/>
    <property type="match status" value="1"/>
</dbReference>
<dbReference type="SUPFAM" id="SSF53328">
    <property type="entry name" value="Formyltransferase"/>
    <property type="match status" value="1"/>
</dbReference>
<comment type="caution">
    <text evidence="3">The sequence shown here is derived from an EMBL/GenBank/DDBJ whole genome shotgun (WGS) entry which is preliminary data.</text>
</comment>
<dbReference type="InterPro" id="IPR005793">
    <property type="entry name" value="Formyl_trans_C"/>
</dbReference>
<feature type="domain" description="Formyl transferase N-terminal" evidence="1">
    <location>
        <begin position="16"/>
        <end position="165"/>
    </location>
</feature>
<feature type="domain" description="Formyl transferase C-terminal" evidence="2">
    <location>
        <begin position="202"/>
        <end position="289"/>
    </location>
</feature>
<dbReference type="EMBL" id="VSSQ01000044">
    <property type="protein sequence ID" value="MPL68890.1"/>
    <property type="molecule type" value="Genomic_DNA"/>
</dbReference>